<feature type="compositionally biased region" description="Acidic residues" evidence="8">
    <location>
        <begin position="365"/>
        <end position="375"/>
    </location>
</feature>
<protein>
    <recommendedName>
        <fullName evidence="3">protein-L-isoaspartate(D-aspartate) O-methyltransferase</fullName>
        <ecNumber evidence="3">2.1.1.77</ecNumber>
    </recommendedName>
</protein>
<evidence type="ECO:0000256" key="2">
    <source>
        <dbReference type="ARBA" id="ARBA00005369"/>
    </source>
</evidence>
<dbReference type="Pfam" id="PF00564">
    <property type="entry name" value="PB1"/>
    <property type="match status" value="1"/>
</dbReference>
<sequence length="375" mass="40543">MAWQCSAASHRGLVDNLVQAGLFQSSKAVAAMMQTDRGNYCPMYPYTDAPQPIGWGQTISAPHIHAGALEQASQHLRDGSRVLDVGCGSGYLSACFARLVAPTGKVVGIDNVHELVELAEANARRGDWDLLDKGILSFRRGDGWLGAPNDGPFDWIYVGAAAPQVPPALLAQLADKGSLLIPVGIPGDAQTLVQITRDGLHFHKTHLAIVQFNMAASSPRRTVCIRHFASGQCHWATISPDITFVELQSLVACMFQLHSLATASTCHIEYTDVDGDVVRIANDMELHEALAHLPHQACELVVKAPLVLSLGQLALMTWQAFVPALQHVFHAAEAATLAFLDQDGMESPVLRPRPAQRPPHLQPDSDTEPETDDDD</sequence>
<dbReference type="Pfam" id="PF01135">
    <property type="entry name" value="PCMT"/>
    <property type="match status" value="1"/>
</dbReference>
<evidence type="ECO:0000256" key="6">
    <source>
        <dbReference type="ARBA" id="ARBA00022679"/>
    </source>
</evidence>
<evidence type="ECO:0000313" key="11">
    <source>
        <dbReference type="Proteomes" id="UP000285060"/>
    </source>
</evidence>
<evidence type="ECO:0000259" key="9">
    <source>
        <dbReference type="PROSITE" id="PS51745"/>
    </source>
</evidence>
<organism evidence="10 11">
    <name type="scientific">Aphanomyces invadans</name>
    <dbReference type="NCBI Taxonomy" id="157072"/>
    <lineage>
        <taxon>Eukaryota</taxon>
        <taxon>Sar</taxon>
        <taxon>Stramenopiles</taxon>
        <taxon>Oomycota</taxon>
        <taxon>Saprolegniomycetes</taxon>
        <taxon>Saprolegniales</taxon>
        <taxon>Verrucalvaceae</taxon>
        <taxon>Aphanomyces</taxon>
    </lineage>
</organism>
<dbReference type="GO" id="GO:0004719">
    <property type="term" value="F:protein-L-isoaspartate (D-aspartate) O-methyltransferase activity"/>
    <property type="evidence" value="ECO:0007669"/>
    <property type="project" value="UniProtKB-EC"/>
</dbReference>
<dbReference type="InterPro" id="IPR000270">
    <property type="entry name" value="PB1_dom"/>
</dbReference>
<dbReference type="Gene3D" id="3.40.50.150">
    <property type="entry name" value="Vaccinia Virus protein VP39"/>
    <property type="match status" value="1"/>
</dbReference>
<dbReference type="VEuPathDB" id="FungiDB:H310_08954"/>
<evidence type="ECO:0000313" key="10">
    <source>
        <dbReference type="EMBL" id="RHY23212.1"/>
    </source>
</evidence>
<dbReference type="SUPFAM" id="SSF54277">
    <property type="entry name" value="CAD &amp; PB1 domains"/>
    <property type="match status" value="1"/>
</dbReference>
<dbReference type="InterPro" id="IPR000682">
    <property type="entry name" value="PCMT"/>
</dbReference>
<dbReference type="PANTHER" id="PTHR11579">
    <property type="entry name" value="PROTEIN-L-ISOASPARTATE O-METHYLTRANSFERASE"/>
    <property type="match status" value="1"/>
</dbReference>
<dbReference type="SMART" id="SM00666">
    <property type="entry name" value="PB1"/>
    <property type="match status" value="1"/>
</dbReference>
<gene>
    <name evidence="10" type="ORF">DYB32_009273</name>
</gene>
<dbReference type="CDD" id="cd05992">
    <property type="entry name" value="PB1"/>
    <property type="match status" value="1"/>
</dbReference>
<evidence type="ECO:0000256" key="4">
    <source>
        <dbReference type="ARBA" id="ARBA00022490"/>
    </source>
</evidence>
<evidence type="ECO:0000256" key="5">
    <source>
        <dbReference type="ARBA" id="ARBA00022603"/>
    </source>
</evidence>
<accession>A0A3R6YSN8</accession>
<dbReference type="PROSITE" id="PS51745">
    <property type="entry name" value="PB1"/>
    <property type="match status" value="1"/>
</dbReference>
<comment type="caution">
    <text evidence="10">The sequence shown here is derived from an EMBL/GenBank/DDBJ whole genome shotgun (WGS) entry which is preliminary data.</text>
</comment>
<dbReference type="GO" id="GO:0032259">
    <property type="term" value="P:methylation"/>
    <property type="evidence" value="ECO:0007669"/>
    <property type="project" value="UniProtKB-KW"/>
</dbReference>
<evidence type="ECO:0000256" key="8">
    <source>
        <dbReference type="SAM" id="MobiDB-lite"/>
    </source>
</evidence>
<dbReference type="GO" id="GO:0005737">
    <property type="term" value="C:cytoplasm"/>
    <property type="evidence" value="ECO:0007669"/>
    <property type="project" value="UniProtKB-SubCell"/>
</dbReference>
<keyword evidence="11" id="KW-1185">Reference proteome</keyword>
<feature type="domain" description="PB1" evidence="9">
    <location>
        <begin position="207"/>
        <end position="313"/>
    </location>
</feature>
<dbReference type="EMBL" id="QUSY01001891">
    <property type="protein sequence ID" value="RHY23212.1"/>
    <property type="molecule type" value="Genomic_DNA"/>
</dbReference>
<evidence type="ECO:0000256" key="3">
    <source>
        <dbReference type="ARBA" id="ARBA00011890"/>
    </source>
</evidence>
<reference evidence="10 11" key="1">
    <citation type="submission" date="2018-08" db="EMBL/GenBank/DDBJ databases">
        <title>Aphanomyces genome sequencing and annotation.</title>
        <authorList>
            <person name="Minardi D."/>
            <person name="Oidtmann B."/>
            <person name="Van Der Giezen M."/>
            <person name="Studholme D.J."/>
        </authorList>
    </citation>
    <scope>NUCLEOTIDE SEQUENCE [LARGE SCALE GENOMIC DNA]</scope>
    <source>
        <strain evidence="10 11">NJM0002</strain>
    </source>
</reference>
<dbReference type="InterPro" id="IPR053793">
    <property type="entry name" value="PB1-like"/>
</dbReference>
<dbReference type="Gene3D" id="3.10.20.90">
    <property type="entry name" value="Phosphatidylinositol 3-kinase Catalytic Subunit, Chain A, domain 1"/>
    <property type="match status" value="1"/>
</dbReference>
<dbReference type="Proteomes" id="UP000285060">
    <property type="component" value="Unassembled WGS sequence"/>
</dbReference>
<dbReference type="SUPFAM" id="SSF53335">
    <property type="entry name" value="S-adenosyl-L-methionine-dependent methyltransferases"/>
    <property type="match status" value="1"/>
</dbReference>
<dbReference type="CDD" id="cd02440">
    <property type="entry name" value="AdoMet_MTases"/>
    <property type="match status" value="1"/>
</dbReference>
<evidence type="ECO:0000256" key="1">
    <source>
        <dbReference type="ARBA" id="ARBA00004496"/>
    </source>
</evidence>
<proteinExistence type="inferred from homology"/>
<dbReference type="InterPro" id="IPR029063">
    <property type="entry name" value="SAM-dependent_MTases_sf"/>
</dbReference>
<name>A0A3R6YSN8_9STRA</name>
<dbReference type="NCBIfam" id="TIGR00080">
    <property type="entry name" value="pimt"/>
    <property type="match status" value="1"/>
</dbReference>
<dbReference type="EC" id="2.1.1.77" evidence="3"/>
<comment type="similarity">
    <text evidence="2">Belongs to the methyltransferase superfamily. L-isoaspartyl/D-aspartyl protein methyltransferase family.</text>
</comment>
<keyword evidence="5" id="KW-0489">Methyltransferase</keyword>
<feature type="region of interest" description="Disordered" evidence="8">
    <location>
        <begin position="346"/>
        <end position="375"/>
    </location>
</feature>
<keyword evidence="4" id="KW-0963">Cytoplasm</keyword>
<dbReference type="AlphaFoldDB" id="A0A3R6YSN8"/>
<comment type="subcellular location">
    <subcellularLocation>
        <location evidence="1">Cytoplasm</location>
    </subcellularLocation>
</comment>
<dbReference type="PANTHER" id="PTHR11579:SF0">
    <property type="entry name" value="PROTEIN-L-ISOASPARTATE(D-ASPARTATE) O-METHYLTRANSFERASE"/>
    <property type="match status" value="1"/>
</dbReference>
<keyword evidence="7" id="KW-0949">S-adenosyl-L-methionine</keyword>
<evidence type="ECO:0000256" key="7">
    <source>
        <dbReference type="ARBA" id="ARBA00022691"/>
    </source>
</evidence>
<keyword evidence="6" id="KW-0808">Transferase</keyword>